<evidence type="ECO:0000256" key="2">
    <source>
        <dbReference type="ARBA" id="ARBA00022803"/>
    </source>
</evidence>
<evidence type="ECO:0000313" key="6">
    <source>
        <dbReference type="Proteomes" id="UP000604046"/>
    </source>
</evidence>
<dbReference type="Proteomes" id="UP000604046">
    <property type="component" value="Unassembled WGS sequence"/>
</dbReference>
<feature type="region of interest" description="Disordered" evidence="4">
    <location>
        <begin position="1"/>
        <end position="21"/>
    </location>
</feature>
<gene>
    <name evidence="5" type="ORF">SNAT2548_LOCUS7755</name>
</gene>
<dbReference type="InterPro" id="IPR013105">
    <property type="entry name" value="TPR_2"/>
</dbReference>
<evidence type="ECO:0008006" key="7">
    <source>
        <dbReference type="Google" id="ProtNLM"/>
    </source>
</evidence>
<comment type="caution">
    <text evidence="5">The sequence shown here is derived from an EMBL/GenBank/DDBJ whole genome shotgun (WGS) entry which is preliminary data.</text>
</comment>
<organism evidence="5 6">
    <name type="scientific">Symbiodinium natans</name>
    <dbReference type="NCBI Taxonomy" id="878477"/>
    <lineage>
        <taxon>Eukaryota</taxon>
        <taxon>Sar</taxon>
        <taxon>Alveolata</taxon>
        <taxon>Dinophyceae</taxon>
        <taxon>Suessiales</taxon>
        <taxon>Symbiodiniaceae</taxon>
        <taxon>Symbiodinium</taxon>
    </lineage>
</organism>
<protein>
    <recommendedName>
        <fullName evidence="7">Tetratricopeptide repeat protein</fullName>
    </recommendedName>
</protein>
<dbReference type="PROSITE" id="PS50005">
    <property type="entry name" value="TPR"/>
    <property type="match status" value="1"/>
</dbReference>
<keyword evidence="1" id="KW-0677">Repeat</keyword>
<feature type="non-terminal residue" evidence="5">
    <location>
        <position position="1"/>
    </location>
</feature>
<dbReference type="OrthoDB" id="69177at2759"/>
<dbReference type="Gene3D" id="1.25.40.10">
    <property type="entry name" value="Tetratricopeptide repeat domain"/>
    <property type="match status" value="1"/>
</dbReference>
<proteinExistence type="predicted"/>
<keyword evidence="6" id="KW-1185">Reference proteome</keyword>
<keyword evidence="2 3" id="KW-0802">TPR repeat</keyword>
<name>A0A812K0C9_9DINO</name>
<dbReference type="SUPFAM" id="SSF48452">
    <property type="entry name" value="TPR-like"/>
    <property type="match status" value="1"/>
</dbReference>
<evidence type="ECO:0000256" key="3">
    <source>
        <dbReference type="PROSITE-ProRule" id="PRU00339"/>
    </source>
</evidence>
<feature type="repeat" description="TPR" evidence="3">
    <location>
        <begin position="91"/>
        <end position="124"/>
    </location>
</feature>
<dbReference type="Pfam" id="PF07719">
    <property type="entry name" value="TPR_2"/>
    <property type="match status" value="1"/>
</dbReference>
<sequence length="442" mass="49691">MEPSPKRRRSNSEPRAGIPQNSRADLANDVQRLLAEGQLLEARARCEREAALFPQWSEPWFLRGFVHDVAHEHHQVVLCMERALALDENRADAWLFLAECAYRRGDFEGAFHAFDEVCRLDPNGAAAQQAAADKALLRRNLRCVVVSRNIWQPEMAQAFCKESGAADSRPSPSVRLWDAALPEELFELVRESVDDLCIWRTKSPSRMSTFWLDRSAEPRTAAEVAGRELLKLMGEDYQQYLGIEWWCRNQAAQMGAHFHYDTAISGCEGGAASAELIRPTFSSVLYLGDVGGPTVVLDQVASSQSKLCPRLPGMAWTVATSPNRWLVFPGTLFHGAASFGAREVQPTAPRFVVLYNFWAEHRPAGPACQVPHFEDYRPVCSISPAARYVLPASRIAELRPLWEARKRPAVELHSSEVCRTEDMPQSLLVEDFQYGLPFPDRE</sequence>
<dbReference type="InterPro" id="IPR019734">
    <property type="entry name" value="TPR_rpt"/>
</dbReference>
<dbReference type="SMART" id="SM00028">
    <property type="entry name" value="TPR"/>
    <property type="match status" value="2"/>
</dbReference>
<dbReference type="AlphaFoldDB" id="A0A812K0C9"/>
<evidence type="ECO:0000313" key="5">
    <source>
        <dbReference type="EMBL" id="CAE7217732.1"/>
    </source>
</evidence>
<dbReference type="InterPro" id="IPR011990">
    <property type="entry name" value="TPR-like_helical_dom_sf"/>
</dbReference>
<dbReference type="EMBL" id="CAJNDS010000557">
    <property type="protein sequence ID" value="CAE7217732.1"/>
    <property type="molecule type" value="Genomic_DNA"/>
</dbReference>
<evidence type="ECO:0000256" key="4">
    <source>
        <dbReference type="SAM" id="MobiDB-lite"/>
    </source>
</evidence>
<evidence type="ECO:0000256" key="1">
    <source>
        <dbReference type="ARBA" id="ARBA00022737"/>
    </source>
</evidence>
<accession>A0A812K0C9</accession>
<reference evidence="5" key="1">
    <citation type="submission" date="2021-02" db="EMBL/GenBank/DDBJ databases">
        <authorList>
            <person name="Dougan E. K."/>
            <person name="Rhodes N."/>
            <person name="Thang M."/>
            <person name="Chan C."/>
        </authorList>
    </citation>
    <scope>NUCLEOTIDE SEQUENCE</scope>
</reference>